<dbReference type="EMBL" id="HADX01011795">
    <property type="protein sequence ID" value="SBP34027.1"/>
    <property type="molecule type" value="Transcribed_RNA"/>
</dbReference>
<accession>A0A1A7YTW9</accession>
<dbReference type="InterPro" id="IPR003959">
    <property type="entry name" value="ATPase_AAA_core"/>
</dbReference>
<dbReference type="SMART" id="SM00382">
    <property type="entry name" value="AAA"/>
    <property type="match status" value="2"/>
</dbReference>
<dbReference type="GO" id="GO:0016887">
    <property type="term" value="F:ATP hydrolysis activity"/>
    <property type="evidence" value="ECO:0007669"/>
    <property type="project" value="InterPro"/>
</dbReference>
<dbReference type="PROSITE" id="PS00674">
    <property type="entry name" value="AAA"/>
    <property type="match status" value="1"/>
</dbReference>
<dbReference type="PANTHER" id="PTHR23077">
    <property type="entry name" value="AAA-FAMILY ATPASE"/>
    <property type="match status" value="1"/>
</dbReference>
<proteinExistence type="predicted"/>
<dbReference type="Gene3D" id="3.40.50.300">
    <property type="entry name" value="P-loop containing nucleotide triphosphate hydrolases"/>
    <property type="match status" value="2"/>
</dbReference>
<evidence type="ECO:0000313" key="4">
    <source>
        <dbReference type="EMBL" id="SBP34027.1"/>
    </source>
</evidence>
<dbReference type="GO" id="GO:0005524">
    <property type="term" value="F:ATP binding"/>
    <property type="evidence" value="ECO:0007669"/>
    <property type="project" value="UniProtKB-KW"/>
</dbReference>
<organism evidence="4">
    <name type="scientific">Iconisemion striatum</name>
    <dbReference type="NCBI Taxonomy" id="60296"/>
    <lineage>
        <taxon>Eukaryota</taxon>
        <taxon>Metazoa</taxon>
        <taxon>Chordata</taxon>
        <taxon>Craniata</taxon>
        <taxon>Vertebrata</taxon>
        <taxon>Euteleostomi</taxon>
        <taxon>Actinopterygii</taxon>
        <taxon>Neopterygii</taxon>
        <taxon>Teleostei</taxon>
        <taxon>Neoteleostei</taxon>
        <taxon>Acanthomorphata</taxon>
        <taxon>Ovalentaria</taxon>
        <taxon>Atherinomorphae</taxon>
        <taxon>Cyprinodontiformes</taxon>
        <taxon>Nothobranchiidae</taxon>
        <taxon>Iconisemion</taxon>
    </lineage>
</organism>
<feature type="domain" description="AAA+ ATPase" evidence="3">
    <location>
        <begin position="224"/>
        <end position="362"/>
    </location>
</feature>
<protein>
    <submittedName>
        <fullName evidence="4">Spermatogenesis associated 5-like 1</fullName>
    </submittedName>
</protein>
<dbReference type="FunFam" id="1.10.8.60:FF:000038">
    <property type="entry name" value="spermatogenesis-associated protein 5-like protein 1"/>
    <property type="match status" value="1"/>
</dbReference>
<dbReference type="PANTHER" id="PTHR23077:SF194">
    <property type="entry name" value="ATPASE FAMILY GENE 2 PROTEIN HOMOLOG B"/>
    <property type="match status" value="1"/>
</dbReference>
<dbReference type="GO" id="GO:0097352">
    <property type="term" value="P:autophagosome maturation"/>
    <property type="evidence" value="ECO:0007669"/>
    <property type="project" value="TreeGrafter"/>
</dbReference>
<dbReference type="AlphaFoldDB" id="A0A1A7YTW9"/>
<dbReference type="GO" id="GO:0031593">
    <property type="term" value="F:polyubiquitin modification-dependent protein binding"/>
    <property type="evidence" value="ECO:0007669"/>
    <property type="project" value="TreeGrafter"/>
</dbReference>
<dbReference type="GO" id="GO:0030970">
    <property type="term" value="P:retrograde protein transport, ER to cytosol"/>
    <property type="evidence" value="ECO:0007669"/>
    <property type="project" value="TreeGrafter"/>
</dbReference>
<dbReference type="InterPro" id="IPR050168">
    <property type="entry name" value="AAA_ATPase_domain"/>
</dbReference>
<evidence type="ECO:0000256" key="1">
    <source>
        <dbReference type="ARBA" id="ARBA00022741"/>
    </source>
</evidence>
<gene>
    <name evidence="4" type="primary">SPATA5L1</name>
</gene>
<evidence type="ECO:0000256" key="2">
    <source>
        <dbReference type="ARBA" id="ARBA00022840"/>
    </source>
</evidence>
<dbReference type="Pfam" id="PF17862">
    <property type="entry name" value="AAA_lid_3"/>
    <property type="match status" value="2"/>
</dbReference>
<feature type="domain" description="AAA+ ATPase" evidence="3">
    <location>
        <begin position="489"/>
        <end position="658"/>
    </location>
</feature>
<dbReference type="FunFam" id="3.40.50.300:FF:001081">
    <property type="entry name" value="Spermatogenesis-associated protein 5-like protein 1"/>
    <property type="match status" value="1"/>
</dbReference>
<dbReference type="GO" id="GO:0034098">
    <property type="term" value="C:VCP-NPL4-UFD1 AAA ATPase complex"/>
    <property type="evidence" value="ECO:0007669"/>
    <property type="project" value="TreeGrafter"/>
</dbReference>
<name>A0A1A7YTW9_9TELE</name>
<reference evidence="4" key="2">
    <citation type="submission" date="2016-06" db="EMBL/GenBank/DDBJ databases">
        <title>The genome of a short-lived fish provides insights into sex chromosome evolution and the genetic control of aging.</title>
        <authorList>
            <person name="Reichwald K."/>
            <person name="Felder M."/>
            <person name="Petzold A."/>
            <person name="Koch P."/>
            <person name="Groth M."/>
            <person name="Platzer M."/>
        </authorList>
    </citation>
    <scope>NUCLEOTIDE SEQUENCE</scope>
    <source>
        <tissue evidence="4">Brain</tissue>
    </source>
</reference>
<dbReference type="GO" id="GO:0051228">
    <property type="term" value="P:mitotic spindle disassembly"/>
    <property type="evidence" value="ECO:0007669"/>
    <property type="project" value="TreeGrafter"/>
</dbReference>
<dbReference type="GO" id="GO:0005829">
    <property type="term" value="C:cytosol"/>
    <property type="evidence" value="ECO:0007669"/>
    <property type="project" value="TreeGrafter"/>
</dbReference>
<dbReference type="InterPro" id="IPR003593">
    <property type="entry name" value="AAA+_ATPase"/>
</dbReference>
<evidence type="ECO:0000259" key="3">
    <source>
        <dbReference type="SMART" id="SM00382"/>
    </source>
</evidence>
<dbReference type="Pfam" id="PF00004">
    <property type="entry name" value="AAA"/>
    <property type="match status" value="2"/>
</dbReference>
<reference evidence="4" key="1">
    <citation type="submission" date="2016-05" db="EMBL/GenBank/DDBJ databases">
        <authorList>
            <person name="Lavstsen T."/>
            <person name="Jespersen J.S."/>
        </authorList>
    </citation>
    <scope>NUCLEOTIDE SEQUENCE</scope>
    <source>
        <tissue evidence="4">Brain</tissue>
    </source>
</reference>
<dbReference type="Gene3D" id="1.10.8.60">
    <property type="match status" value="2"/>
</dbReference>
<dbReference type="FunFam" id="3.40.50.300:FF:001161">
    <property type="entry name" value="spermatogenesis-associated protein 5-like protein 1"/>
    <property type="match status" value="1"/>
</dbReference>
<dbReference type="InterPro" id="IPR041569">
    <property type="entry name" value="AAA_lid_3"/>
</dbReference>
<dbReference type="InterPro" id="IPR003960">
    <property type="entry name" value="ATPase_AAA_CS"/>
</dbReference>
<dbReference type="CDD" id="cd19503">
    <property type="entry name" value="RecA-like_CDC48_NLV2_r1-like"/>
    <property type="match status" value="1"/>
</dbReference>
<keyword evidence="1" id="KW-0547">Nucleotide-binding</keyword>
<dbReference type="GO" id="GO:0005634">
    <property type="term" value="C:nucleus"/>
    <property type="evidence" value="ECO:0007669"/>
    <property type="project" value="TreeGrafter"/>
</dbReference>
<keyword evidence="2" id="KW-0067">ATP-binding</keyword>
<sequence length="747" mass="81259">MQSVKLLLLDPADRGSQRCRLGPGLMSALSLRLGSPLLVSVPGGSCLCTAWPRSDLSEGYLQMDLKCFTPTLIARLPAHLSLEPGQLTPVSCPKLKGVKVTVVVQSAGFKKHTSARVVHELVKDMLKGVYVHKQHVINMEDYDTEIRYVVIDGVSPESDSSGVITSKTAVEIAGIQTLMHYKSQLQDQYIPPMGGLDEVSVSLREMLQLPLMYPNTLSSLGVSCPRGVLLIGPPGVGKTLLVHKVAGEVGASLVVVRGPEVVGSRPGESEETLRAVFERARSAAEEGPCVLFLDELDSLFPRRTSSSAPENRLVAQLLTLMDGMNQSDRFLIVGATNRPDSLDPALRRPGRFDREVIIGAPTVQQRKAILTVLCERMPVCPRLNVTELAQITTGYVGADLIALCREAAMHALRQNVKGSGKQEVDMKHFQEALKSVHPSCLRSSLGRTELSSVRWEHIGGLDQVKIKLRQSIEWPMRYPEAFVRLGLSRPRGVLLYGPPGCAKTTLVKAAASSSHCAFLSVSGADLYSPYVGDSEKALALLFCQARSCAPCILFLDEIDSLIGSRSNNQTPNNVQTRLLSVLLNEMDGIGLKTLERRGTGNILQTEGVQETCTEELDSQEVCNKDVMVVAATNRPDCLDSALLRPGRLDHIIHVPPPDQQARVAILKVCTRSMPVDPDVCLEELAAKTELYSGADLENLCKEAALLALLEENMEASSISQTHFLRSLSKMSPSLTAQQIQAYLSPSR</sequence>
<dbReference type="EMBL" id="HADW01020017">
    <property type="protein sequence ID" value="SBP21417.1"/>
    <property type="molecule type" value="Transcribed_RNA"/>
</dbReference>
<dbReference type="SUPFAM" id="SSF52540">
    <property type="entry name" value="P-loop containing nucleoside triphosphate hydrolases"/>
    <property type="match status" value="2"/>
</dbReference>
<dbReference type="InterPro" id="IPR027417">
    <property type="entry name" value="P-loop_NTPase"/>
</dbReference>